<name>E9GFD1_DAPPU</name>
<sequence>MVGVDPDEERANEREGKFIEHDPRRRASQLSRHSGHGLLDPYKSHTKQINQIPIAILLLLLPVTAATGTAQLSTQTKWAPGWNESTAAAPARIGAGGPIQGDDRQLRIQQRGFSSAAFVNRQPTFISLSIPSVSCVNSLAVFTAASSSRIAMLSRGKIKYVKAGVVNHTGSSHIGIPIIDPLIGQDYNNTSGSGNGTHRQNHHQRQQLFTQLHQHARLLVNKNIFHWHQQTHHQHQWWWDSSTPPSSVDLEWEHEGLMPPVMESASEDGEAEAEDQDEVDLYDTADEGEAADEGTRATEDVMARTTKAAGPNDPVAPHRSPSPSSACHSLEWDSNGDDFFGHDCRTHNIKAFSS</sequence>
<keyword evidence="3" id="KW-1185">Reference proteome</keyword>
<protein>
    <submittedName>
        <fullName evidence="2">Uncharacterized protein</fullName>
    </submittedName>
</protein>
<feature type="region of interest" description="Disordered" evidence="1">
    <location>
        <begin position="303"/>
        <end position="333"/>
    </location>
</feature>
<dbReference type="EMBL" id="GL732542">
    <property type="protein sequence ID" value="EFX81618.1"/>
    <property type="molecule type" value="Genomic_DNA"/>
</dbReference>
<dbReference type="Proteomes" id="UP000000305">
    <property type="component" value="Unassembled WGS sequence"/>
</dbReference>
<reference evidence="2 3" key="1">
    <citation type="journal article" date="2011" name="Science">
        <title>The ecoresponsive genome of Daphnia pulex.</title>
        <authorList>
            <person name="Colbourne J.K."/>
            <person name="Pfrender M.E."/>
            <person name="Gilbert D."/>
            <person name="Thomas W.K."/>
            <person name="Tucker A."/>
            <person name="Oakley T.H."/>
            <person name="Tokishita S."/>
            <person name="Aerts A."/>
            <person name="Arnold G.J."/>
            <person name="Basu M.K."/>
            <person name="Bauer D.J."/>
            <person name="Caceres C.E."/>
            <person name="Carmel L."/>
            <person name="Casola C."/>
            <person name="Choi J.H."/>
            <person name="Detter J.C."/>
            <person name="Dong Q."/>
            <person name="Dusheyko S."/>
            <person name="Eads B.D."/>
            <person name="Frohlich T."/>
            <person name="Geiler-Samerotte K.A."/>
            <person name="Gerlach D."/>
            <person name="Hatcher P."/>
            <person name="Jogdeo S."/>
            <person name="Krijgsveld J."/>
            <person name="Kriventseva E.V."/>
            <person name="Kultz D."/>
            <person name="Laforsch C."/>
            <person name="Lindquist E."/>
            <person name="Lopez J."/>
            <person name="Manak J.R."/>
            <person name="Muller J."/>
            <person name="Pangilinan J."/>
            <person name="Patwardhan R.P."/>
            <person name="Pitluck S."/>
            <person name="Pritham E.J."/>
            <person name="Rechtsteiner A."/>
            <person name="Rho M."/>
            <person name="Rogozin I.B."/>
            <person name="Sakarya O."/>
            <person name="Salamov A."/>
            <person name="Schaack S."/>
            <person name="Shapiro H."/>
            <person name="Shiga Y."/>
            <person name="Skalitzky C."/>
            <person name="Smith Z."/>
            <person name="Souvorov A."/>
            <person name="Sung W."/>
            <person name="Tang Z."/>
            <person name="Tsuchiya D."/>
            <person name="Tu H."/>
            <person name="Vos H."/>
            <person name="Wang M."/>
            <person name="Wolf Y.I."/>
            <person name="Yamagata H."/>
            <person name="Yamada T."/>
            <person name="Ye Y."/>
            <person name="Shaw J.R."/>
            <person name="Andrews J."/>
            <person name="Crease T.J."/>
            <person name="Tang H."/>
            <person name="Lucas S.M."/>
            <person name="Robertson H.M."/>
            <person name="Bork P."/>
            <person name="Koonin E.V."/>
            <person name="Zdobnov E.M."/>
            <person name="Grigoriev I.V."/>
            <person name="Lynch M."/>
            <person name="Boore J.L."/>
        </authorList>
    </citation>
    <scope>NUCLEOTIDE SEQUENCE [LARGE SCALE GENOMIC DNA]</scope>
</reference>
<feature type="compositionally biased region" description="Basic and acidic residues" evidence="1">
    <location>
        <begin position="9"/>
        <end position="25"/>
    </location>
</feature>
<dbReference type="AlphaFoldDB" id="E9GFD1"/>
<accession>E9GFD1</accession>
<evidence type="ECO:0000313" key="2">
    <source>
        <dbReference type="EMBL" id="EFX81618.1"/>
    </source>
</evidence>
<proteinExistence type="predicted"/>
<dbReference type="InParanoid" id="E9GFD1"/>
<evidence type="ECO:0000313" key="3">
    <source>
        <dbReference type="Proteomes" id="UP000000305"/>
    </source>
</evidence>
<dbReference type="OrthoDB" id="6360766at2759"/>
<dbReference type="HOGENOM" id="CLU_783596_0_0_1"/>
<feature type="region of interest" description="Disordered" evidence="1">
    <location>
        <begin position="1"/>
        <end position="42"/>
    </location>
</feature>
<organism evidence="2 3">
    <name type="scientific">Daphnia pulex</name>
    <name type="common">Water flea</name>
    <dbReference type="NCBI Taxonomy" id="6669"/>
    <lineage>
        <taxon>Eukaryota</taxon>
        <taxon>Metazoa</taxon>
        <taxon>Ecdysozoa</taxon>
        <taxon>Arthropoda</taxon>
        <taxon>Crustacea</taxon>
        <taxon>Branchiopoda</taxon>
        <taxon>Diplostraca</taxon>
        <taxon>Cladocera</taxon>
        <taxon>Anomopoda</taxon>
        <taxon>Daphniidae</taxon>
        <taxon>Daphnia</taxon>
    </lineage>
</organism>
<dbReference type="KEGG" id="dpx:DAPPUDRAFT_102093"/>
<gene>
    <name evidence="2" type="ORF">DAPPUDRAFT_102093</name>
</gene>
<evidence type="ECO:0000256" key="1">
    <source>
        <dbReference type="SAM" id="MobiDB-lite"/>
    </source>
</evidence>